<evidence type="ECO:0000313" key="3">
    <source>
        <dbReference type="Proteomes" id="UP001217089"/>
    </source>
</evidence>
<name>A0ABQ9G341_TEGGR</name>
<sequence>MSPFRHCVRYSEELRKIRNLPVNTSGIVARKEESERNKVAFPYAAKDECFVDFCFEVIMQNRRRRQNPFEVAKYWCDKGQDPPGFEIDSYENKDFPELEDLDSELEDDSGKQEVSVNVEDNQNTAAKTKDLEKETKKAKGIKRKRWTQEEEKDLISAFKQQISERKNVKTDEIEAARKKFKSLNDRSEAVIRSKVNNIILGKLKKSITLT</sequence>
<evidence type="ECO:0008006" key="4">
    <source>
        <dbReference type="Google" id="ProtNLM"/>
    </source>
</evidence>
<evidence type="ECO:0000313" key="2">
    <source>
        <dbReference type="EMBL" id="KAJ8322410.1"/>
    </source>
</evidence>
<reference evidence="2 3" key="1">
    <citation type="submission" date="2022-12" db="EMBL/GenBank/DDBJ databases">
        <title>Chromosome-level genome of Tegillarca granosa.</title>
        <authorList>
            <person name="Kim J."/>
        </authorList>
    </citation>
    <scope>NUCLEOTIDE SEQUENCE [LARGE SCALE GENOMIC DNA]</scope>
    <source>
        <strain evidence="2">Teg-2019</strain>
        <tissue evidence="2">Adductor muscle</tissue>
    </source>
</reference>
<evidence type="ECO:0000256" key="1">
    <source>
        <dbReference type="SAM" id="Coils"/>
    </source>
</evidence>
<organism evidence="2 3">
    <name type="scientific">Tegillarca granosa</name>
    <name type="common">Malaysian cockle</name>
    <name type="synonym">Anadara granosa</name>
    <dbReference type="NCBI Taxonomy" id="220873"/>
    <lineage>
        <taxon>Eukaryota</taxon>
        <taxon>Metazoa</taxon>
        <taxon>Spiralia</taxon>
        <taxon>Lophotrochozoa</taxon>
        <taxon>Mollusca</taxon>
        <taxon>Bivalvia</taxon>
        <taxon>Autobranchia</taxon>
        <taxon>Pteriomorphia</taxon>
        <taxon>Arcoida</taxon>
        <taxon>Arcoidea</taxon>
        <taxon>Arcidae</taxon>
        <taxon>Tegillarca</taxon>
    </lineage>
</organism>
<dbReference type="EMBL" id="JARBDR010000012">
    <property type="protein sequence ID" value="KAJ8322410.1"/>
    <property type="molecule type" value="Genomic_DNA"/>
</dbReference>
<feature type="coiled-coil region" evidence="1">
    <location>
        <begin position="159"/>
        <end position="186"/>
    </location>
</feature>
<proteinExistence type="predicted"/>
<comment type="caution">
    <text evidence="2">The sequence shown here is derived from an EMBL/GenBank/DDBJ whole genome shotgun (WGS) entry which is preliminary data.</text>
</comment>
<accession>A0ABQ9G341</accession>
<protein>
    <recommendedName>
        <fullName evidence="4">Myb-like domain-containing protein</fullName>
    </recommendedName>
</protein>
<keyword evidence="3" id="KW-1185">Reference proteome</keyword>
<keyword evidence="1" id="KW-0175">Coiled coil</keyword>
<dbReference type="Proteomes" id="UP001217089">
    <property type="component" value="Unassembled WGS sequence"/>
</dbReference>
<gene>
    <name evidence="2" type="ORF">KUTeg_000038</name>
</gene>